<feature type="chain" id="PRO_5043544945" evidence="2">
    <location>
        <begin position="30"/>
        <end position="419"/>
    </location>
</feature>
<dbReference type="PANTHER" id="PTHR33393">
    <property type="entry name" value="POLYGLUTAMINE SYNTHESIS ACCESSORY PROTEIN RV0574C-RELATED"/>
    <property type="match status" value="1"/>
</dbReference>
<evidence type="ECO:0000313" key="5">
    <source>
        <dbReference type="Proteomes" id="UP001198983"/>
    </source>
</evidence>
<feature type="signal peptide" evidence="2">
    <location>
        <begin position="1"/>
        <end position="29"/>
    </location>
</feature>
<dbReference type="InterPro" id="IPR029052">
    <property type="entry name" value="Metallo-depent_PP-like"/>
</dbReference>
<protein>
    <submittedName>
        <fullName evidence="4">CapA family protein</fullName>
    </submittedName>
</protein>
<comment type="similarity">
    <text evidence="1">Belongs to the CapA family.</text>
</comment>
<dbReference type="EMBL" id="CP081135">
    <property type="protein sequence ID" value="UEL46920.1"/>
    <property type="molecule type" value="Genomic_DNA"/>
</dbReference>
<dbReference type="Gene3D" id="3.60.21.10">
    <property type="match status" value="1"/>
</dbReference>
<dbReference type="RefSeq" id="WP_228415558.1">
    <property type="nucleotide sequence ID" value="NZ_CP081135.1"/>
</dbReference>
<reference evidence="4 5" key="1">
    <citation type="journal article" date="2023" name="Int. J. Syst. Evol. Microbiol.">
        <title>Terrisporobacter hibernicus sp. nov., isolated from bovine faeces in Northern Ireland.</title>
        <authorList>
            <person name="Mitchell M."/>
            <person name="Nguyen S.V."/>
            <person name="Connor M."/>
            <person name="Fairley D.J."/>
            <person name="Donoghue O."/>
            <person name="Marshall H."/>
            <person name="Koolman L."/>
            <person name="McMullan G."/>
            <person name="Schaffer K.E."/>
            <person name="McGrath J.W."/>
            <person name="Fanning S."/>
        </authorList>
    </citation>
    <scope>NUCLEOTIDE SEQUENCE [LARGE SCALE GENOMIC DNA]</scope>
    <source>
        <strain evidence="4 5">MCA3</strain>
    </source>
</reference>
<dbReference type="SUPFAM" id="SSF56300">
    <property type="entry name" value="Metallo-dependent phosphatases"/>
    <property type="match status" value="1"/>
</dbReference>
<dbReference type="Pfam" id="PF09587">
    <property type="entry name" value="PGA_cap"/>
    <property type="match status" value="1"/>
</dbReference>
<evidence type="ECO:0000256" key="2">
    <source>
        <dbReference type="SAM" id="SignalP"/>
    </source>
</evidence>
<evidence type="ECO:0000313" key="4">
    <source>
        <dbReference type="EMBL" id="UEL46920.1"/>
    </source>
</evidence>
<organism evidence="4 5">
    <name type="scientific">Terrisporobacter hibernicus</name>
    <dbReference type="NCBI Taxonomy" id="2813371"/>
    <lineage>
        <taxon>Bacteria</taxon>
        <taxon>Bacillati</taxon>
        <taxon>Bacillota</taxon>
        <taxon>Clostridia</taxon>
        <taxon>Peptostreptococcales</taxon>
        <taxon>Peptostreptococcaceae</taxon>
        <taxon>Terrisporobacter</taxon>
    </lineage>
</organism>
<dbReference type="SMART" id="SM00854">
    <property type="entry name" value="PGA_cap"/>
    <property type="match status" value="1"/>
</dbReference>
<gene>
    <name evidence="4" type="ORF">JW646_14945</name>
</gene>
<accession>A0AAX2ZEY1</accession>
<dbReference type="InterPro" id="IPR019079">
    <property type="entry name" value="Capsule_synth_CapA"/>
</dbReference>
<evidence type="ECO:0000259" key="3">
    <source>
        <dbReference type="SMART" id="SM00854"/>
    </source>
</evidence>
<dbReference type="CDD" id="cd07381">
    <property type="entry name" value="MPP_CapA"/>
    <property type="match status" value="1"/>
</dbReference>
<proteinExistence type="inferred from homology"/>
<dbReference type="KEGG" id="tem:JW646_14945"/>
<keyword evidence="5" id="KW-1185">Reference proteome</keyword>
<sequence length="419" mass="47361">MYSYNNRNTKKFLICFCLSILVMGTFSFATINKTSIFSKNKSQEASIFTPKKDDPNKASLLAVGDTMVYNAQLTAQYDVSSAKYNFNNNFEYVKKYVEEADYSMVNLETTLTGNKVYRYSSSPKFNSPDELADGLKYAGFDLISTANNHAYDKGYLSIKNTLATLKDKNFDVVGTRENSDERFIVKKINGINVGVTSYSYGRIIGDNKYLNDVKISDEYKNSINIFDSTSVDRAFNNINYTLKNMKDTDLQVVYLHWGDKYSLKENTFQKKLAQKLCDAGVDVIIGSHPHVVQPVTTIKSSDNKHETIVAYSLGNFLSNQSRDQFSQYTEDGLMLNIDISKSNGGDAKVDKVTCIPTWLNKYYNSKTAKYVYEIIPIASKSELDKIDNLSESKLKKSYKNTASKVDTTNLINIVENPFN</sequence>
<dbReference type="PANTHER" id="PTHR33393:SF12">
    <property type="entry name" value="CAPSULE BIOSYNTHESIS PROTEIN CAPA"/>
    <property type="match status" value="1"/>
</dbReference>
<dbReference type="InterPro" id="IPR052169">
    <property type="entry name" value="CW_Biosynth-Accessory"/>
</dbReference>
<dbReference type="Proteomes" id="UP001198983">
    <property type="component" value="Chromosome"/>
</dbReference>
<keyword evidence="2" id="KW-0732">Signal</keyword>
<name>A0AAX2ZEY1_9FIRM</name>
<dbReference type="AlphaFoldDB" id="A0AAX2ZEY1"/>
<feature type="domain" description="Capsule synthesis protein CapA" evidence="3">
    <location>
        <begin position="59"/>
        <end position="320"/>
    </location>
</feature>
<evidence type="ECO:0000256" key="1">
    <source>
        <dbReference type="ARBA" id="ARBA00005662"/>
    </source>
</evidence>